<dbReference type="InterPro" id="IPR050950">
    <property type="entry name" value="HTH-type_LysR_regulators"/>
</dbReference>
<proteinExistence type="inferred from homology"/>
<dbReference type="HOGENOM" id="CLU_039613_6_0_4"/>
<dbReference type="KEGG" id="vei:Veis_0286"/>
<keyword evidence="7" id="KW-1185">Reference proteome</keyword>
<dbReference type="EMBL" id="CP000542">
    <property type="protein sequence ID" value="ABM56077.1"/>
    <property type="molecule type" value="Genomic_DNA"/>
</dbReference>
<dbReference type="SUPFAM" id="SSF46785">
    <property type="entry name" value="Winged helix' DNA-binding domain"/>
    <property type="match status" value="1"/>
</dbReference>
<dbReference type="AlphaFoldDB" id="A1WEM0"/>
<evidence type="ECO:0000259" key="5">
    <source>
        <dbReference type="PROSITE" id="PS50931"/>
    </source>
</evidence>
<keyword evidence="2" id="KW-0805">Transcription regulation</keyword>
<name>A1WEM0_VEREI</name>
<dbReference type="GO" id="GO:0003677">
    <property type="term" value="F:DNA binding"/>
    <property type="evidence" value="ECO:0007669"/>
    <property type="project" value="UniProtKB-KW"/>
</dbReference>
<feature type="domain" description="HTH lysR-type" evidence="5">
    <location>
        <begin position="1"/>
        <end position="32"/>
    </location>
</feature>
<dbReference type="eggNOG" id="COG0583">
    <property type="taxonomic scope" value="Bacteria"/>
</dbReference>
<dbReference type="GO" id="GO:0005829">
    <property type="term" value="C:cytosol"/>
    <property type="evidence" value="ECO:0007669"/>
    <property type="project" value="TreeGrafter"/>
</dbReference>
<dbReference type="InterPro" id="IPR000847">
    <property type="entry name" value="LysR_HTH_N"/>
</dbReference>
<dbReference type="Gene3D" id="1.10.10.10">
    <property type="entry name" value="Winged helix-like DNA-binding domain superfamily/Winged helix DNA-binding domain"/>
    <property type="match status" value="1"/>
</dbReference>
<dbReference type="PROSITE" id="PS50931">
    <property type="entry name" value="HTH_LYSR"/>
    <property type="match status" value="1"/>
</dbReference>
<dbReference type="InterPro" id="IPR036390">
    <property type="entry name" value="WH_DNA-bd_sf"/>
</dbReference>
<sequence>MSIGAASKRIVDLESAVGVPLLERHSRGVKLTLAGRALQQHAQRILGDIEQMGADLSDYARGIIGVVRLWANTSATTQFLPPDLARFVQANNGIRIELEERNSSEIVHAVLDGRADIGIFADRTPLLGIQTLNYRHDRLVLVLPKRHPLAGRRAIDFEQALEFEFVSLSADTSLAQRLQGVAETLGRRMRLRIRVRSFDAMCQMVAAGLGVAVLPATAVQPYLQSMGLEQVAIQGDWVHRQLLIGAKDFNAVARPVRVLVEHLLASPPAPG</sequence>
<organism evidence="6 7">
    <name type="scientific">Verminephrobacter eiseniae (strain EF01-2)</name>
    <dbReference type="NCBI Taxonomy" id="391735"/>
    <lineage>
        <taxon>Bacteria</taxon>
        <taxon>Pseudomonadati</taxon>
        <taxon>Pseudomonadota</taxon>
        <taxon>Betaproteobacteria</taxon>
        <taxon>Burkholderiales</taxon>
        <taxon>Comamonadaceae</taxon>
        <taxon>Verminephrobacter</taxon>
    </lineage>
</organism>
<evidence type="ECO:0000313" key="6">
    <source>
        <dbReference type="EMBL" id="ABM56077.1"/>
    </source>
</evidence>
<evidence type="ECO:0000256" key="4">
    <source>
        <dbReference type="ARBA" id="ARBA00023163"/>
    </source>
</evidence>
<keyword evidence="3" id="KW-0238">DNA-binding</keyword>
<evidence type="ECO:0000256" key="2">
    <source>
        <dbReference type="ARBA" id="ARBA00023015"/>
    </source>
</evidence>
<dbReference type="Pfam" id="PF00126">
    <property type="entry name" value="HTH_1"/>
    <property type="match status" value="1"/>
</dbReference>
<comment type="similarity">
    <text evidence="1">Belongs to the LysR transcriptional regulatory family.</text>
</comment>
<accession>A1WEM0</accession>
<dbReference type="GO" id="GO:0003700">
    <property type="term" value="F:DNA-binding transcription factor activity"/>
    <property type="evidence" value="ECO:0007669"/>
    <property type="project" value="InterPro"/>
</dbReference>
<reference evidence="7" key="1">
    <citation type="submission" date="2006-12" db="EMBL/GenBank/DDBJ databases">
        <title>Complete sequence of chromosome 1 of Verminephrobacter eiseniae EF01-2.</title>
        <authorList>
            <person name="Copeland A."/>
            <person name="Lucas S."/>
            <person name="Lapidus A."/>
            <person name="Barry K."/>
            <person name="Detter J.C."/>
            <person name="Glavina del Rio T."/>
            <person name="Dalin E."/>
            <person name="Tice H."/>
            <person name="Pitluck S."/>
            <person name="Chertkov O."/>
            <person name="Brettin T."/>
            <person name="Bruce D."/>
            <person name="Han C."/>
            <person name="Tapia R."/>
            <person name="Gilna P."/>
            <person name="Schmutz J."/>
            <person name="Larimer F."/>
            <person name="Land M."/>
            <person name="Hauser L."/>
            <person name="Kyrpides N."/>
            <person name="Kim E."/>
            <person name="Stahl D."/>
            <person name="Richardson P."/>
        </authorList>
    </citation>
    <scope>NUCLEOTIDE SEQUENCE [LARGE SCALE GENOMIC DNA]</scope>
    <source>
        <strain evidence="7">EF01-2</strain>
    </source>
</reference>
<dbReference type="STRING" id="391735.Veis_0286"/>
<dbReference type="Proteomes" id="UP000000374">
    <property type="component" value="Chromosome"/>
</dbReference>
<evidence type="ECO:0000256" key="1">
    <source>
        <dbReference type="ARBA" id="ARBA00009437"/>
    </source>
</evidence>
<protein>
    <submittedName>
        <fullName evidence="6">Transcriptional regulator, LysR family</fullName>
    </submittedName>
</protein>
<dbReference type="SUPFAM" id="SSF53850">
    <property type="entry name" value="Periplasmic binding protein-like II"/>
    <property type="match status" value="1"/>
</dbReference>
<dbReference type="InterPro" id="IPR005119">
    <property type="entry name" value="LysR_subst-bd"/>
</dbReference>
<gene>
    <name evidence="6" type="ordered locus">Veis_0286</name>
</gene>
<dbReference type="Pfam" id="PF03466">
    <property type="entry name" value="LysR_substrate"/>
    <property type="match status" value="1"/>
</dbReference>
<evidence type="ECO:0000256" key="3">
    <source>
        <dbReference type="ARBA" id="ARBA00023125"/>
    </source>
</evidence>
<keyword evidence="4" id="KW-0804">Transcription</keyword>
<evidence type="ECO:0000313" key="7">
    <source>
        <dbReference type="Proteomes" id="UP000000374"/>
    </source>
</evidence>
<dbReference type="PANTHER" id="PTHR30419:SF2">
    <property type="entry name" value="LYSR FAMILY TRANSCRIPTIONAL REGULATOR"/>
    <property type="match status" value="1"/>
</dbReference>
<dbReference type="Gene3D" id="3.40.190.290">
    <property type="match status" value="1"/>
</dbReference>
<dbReference type="PANTHER" id="PTHR30419">
    <property type="entry name" value="HTH-TYPE TRANSCRIPTIONAL REGULATOR YBHD"/>
    <property type="match status" value="1"/>
</dbReference>
<dbReference type="CDD" id="cd08421">
    <property type="entry name" value="PBP2_LTTR_like_1"/>
    <property type="match status" value="1"/>
</dbReference>
<dbReference type="InterPro" id="IPR036388">
    <property type="entry name" value="WH-like_DNA-bd_sf"/>
</dbReference>